<sequence>MALFLLCALLIASFFYSTKVFVYALMVFFVLFDMLDGFYKDDKIYAAVRYLVPLILMGIYLARYNALKKSDTLLFYLICYLVVLWLVNAGDLIITSRVTMAVLITLLMIPIGKHVATRADFIQEFEPYNRALLILLPVYIVLANKFGFGESYTEEFSTGFLITSRMYIVPIVVFLAMHYVITNKNRTFLIKATDATFILLNICILLINTRRTAIGMLFLAIAVYAFFNRQMLLKMVALFFVLVVSLIVSYPLYEARLTAQLEKRDRIQDLDTYEEEGRVLETMYILDYHQEKKQPLQLFFGVKLFDTREFGVKYFGRDRPIHSDLNMLLYSTGLVGVLLFAVFLFHYFIRNNHIISPSHKTLYYPLLVMLLVVILPGRFIGTLTFAPFLLMLLTTIKHRKATTKPELSTITIEENANPLLALQSTINPNVTH</sequence>
<dbReference type="Proteomes" id="UP001501844">
    <property type="component" value="Unassembled WGS sequence"/>
</dbReference>
<evidence type="ECO:0000313" key="2">
    <source>
        <dbReference type="EMBL" id="GAA4305215.1"/>
    </source>
</evidence>
<proteinExistence type="predicted"/>
<dbReference type="EMBL" id="BAABGX010000002">
    <property type="protein sequence ID" value="GAA4305215.1"/>
    <property type="molecule type" value="Genomic_DNA"/>
</dbReference>
<reference evidence="3" key="1">
    <citation type="journal article" date="2019" name="Int. J. Syst. Evol. Microbiol.">
        <title>The Global Catalogue of Microorganisms (GCM) 10K type strain sequencing project: providing services to taxonomists for standard genome sequencing and annotation.</title>
        <authorList>
            <consortium name="The Broad Institute Genomics Platform"/>
            <consortium name="The Broad Institute Genome Sequencing Center for Infectious Disease"/>
            <person name="Wu L."/>
            <person name="Ma J."/>
        </authorList>
    </citation>
    <scope>NUCLEOTIDE SEQUENCE [LARGE SCALE GENOMIC DNA]</scope>
    <source>
        <strain evidence="3">JCM 17917</strain>
    </source>
</reference>
<dbReference type="RefSeq" id="WP_345165120.1">
    <property type="nucleotide sequence ID" value="NZ_BAABGX010000002.1"/>
</dbReference>
<gene>
    <name evidence="2" type="ORF">GCM10023183_19180</name>
</gene>
<comment type="caution">
    <text evidence="2">The sequence shown here is derived from an EMBL/GenBank/DDBJ whole genome shotgun (WGS) entry which is preliminary data.</text>
</comment>
<feature type="transmembrane region" description="Helical" evidence="1">
    <location>
        <begin position="213"/>
        <end position="228"/>
    </location>
</feature>
<name>A0ABP8FJW0_9BACT</name>
<organism evidence="2 3">
    <name type="scientific">Nibribacter koreensis</name>
    <dbReference type="NCBI Taxonomy" id="1084519"/>
    <lineage>
        <taxon>Bacteria</taxon>
        <taxon>Pseudomonadati</taxon>
        <taxon>Bacteroidota</taxon>
        <taxon>Cytophagia</taxon>
        <taxon>Cytophagales</taxon>
        <taxon>Hymenobacteraceae</taxon>
        <taxon>Nibribacter</taxon>
    </lineage>
</organism>
<feature type="transmembrane region" description="Helical" evidence="1">
    <location>
        <begin position="100"/>
        <end position="116"/>
    </location>
</feature>
<accession>A0ABP8FJW0</accession>
<keyword evidence="1" id="KW-1133">Transmembrane helix</keyword>
<keyword evidence="1" id="KW-0472">Membrane</keyword>
<feature type="transmembrane region" description="Helical" evidence="1">
    <location>
        <begin position="160"/>
        <end position="181"/>
    </location>
</feature>
<protein>
    <recommendedName>
        <fullName evidence="4">O-Antigen ligase</fullName>
    </recommendedName>
</protein>
<evidence type="ECO:0000256" key="1">
    <source>
        <dbReference type="SAM" id="Phobius"/>
    </source>
</evidence>
<feature type="transmembrane region" description="Helical" evidence="1">
    <location>
        <begin position="188"/>
        <end position="207"/>
    </location>
</feature>
<feature type="transmembrane region" description="Helical" evidence="1">
    <location>
        <begin position="361"/>
        <end position="393"/>
    </location>
</feature>
<feature type="transmembrane region" description="Helical" evidence="1">
    <location>
        <begin position="44"/>
        <end position="62"/>
    </location>
</feature>
<feature type="transmembrane region" description="Helical" evidence="1">
    <location>
        <begin position="74"/>
        <end position="94"/>
    </location>
</feature>
<keyword evidence="1" id="KW-0812">Transmembrane</keyword>
<keyword evidence="3" id="KW-1185">Reference proteome</keyword>
<feature type="transmembrane region" description="Helical" evidence="1">
    <location>
        <begin position="327"/>
        <end position="349"/>
    </location>
</feature>
<feature type="transmembrane region" description="Helical" evidence="1">
    <location>
        <begin position="235"/>
        <end position="253"/>
    </location>
</feature>
<evidence type="ECO:0000313" key="3">
    <source>
        <dbReference type="Proteomes" id="UP001501844"/>
    </source>
</evidence>
<feature type="transmembrane region" description="Helical" evidence="1">
    <location>
        <begin position="128"/>
        <end position="148"/>
    </location>
</feature>
<evidence type="ECO:0008006" key="4">
    <source>
        <dbReference type="Google" id="ProtNLM"/>
    </source>
</evidence>